<keyword evidence="4" id="KW-1185">Reference proteome</keyword>
<dbReference type="AlphaFoldDB" id="A0A839FCR8"/>
<accession>A0A839FCR8</accession>
<sequence>MKNVSRLRPALAAALVAVAAPIAVAHAAGSATTATAVSVDTGADVRPVNPLIFGIAYGDGARNATIGYPLRRWGGNSATRYNWKVDVHSTASDWYFENIPGASDRSHVPPQGNDADAFITEARSYGADVLITIPTIGWTPRADSPLQHPYFAGFSVAKYGVQEPPNPWTAATDPWDSDAGSGECLPAHNPSPNCVAYGNQGGHHLVNNDPHDTSSEVAPAFWKEWIAHLQATFGNAAGGGVRYYSLDNEVMLWNSTHRDVHPAPTTYDETWAKAFAYGGAIKQQDPAAKVNGPVTWGYCDLFGSAADNCAEGDDRAAHGGLPFVAWYLQQVCTHPLAGGAHAVDYLDLHYYPQGNVALNDDDSPTTAARRLRSLKELYDPDWVSESWIADLGDNDVNHYSKPNLIPRVRGWIDQYCPGTKLAITEYNWGNDGTTSGAVAQAELFGIFAREGVDMATRWVAPDADTVAERAFTLFLNYDGAGAKVQGSSVRAQSANVDQIGAYAFNAGARTMVLLTNKTTTAQDVNLAFASAPGTSWKLYGFDATHAVHPLATGTVSGTSVSVTGLPAMSANLLVVTGADSIFRNGFD</sequence>
<dbReference type="Gene3D" id="3.20.20.80">
    <property type="entry name" value="Glycosidases"/>
    <property type="match status" value="1"/>
</dbReference>
<evidence type="ECO:0000256" key="1">
    <source>
        <dbReference type="SAM" id="SignalP"/>
    </source>
</evidence>
<dbReference type="Gene3D" id="2.60.40.1180">
    <property type="entry name" value="Golgi alpha-mannosidase II"/>
    <property type="match status" value="1"/>
</dbReference>
<dbReference type="Proteomes" id="UP000550401">
    <property type="component" value="Unassembled WGS sequence"/>
</dbReference>
<dbReference type="SUPFAM" id="SSF51445">
    <property type="entry name" value="(Trans)glycosidases"/>
    <property type="match status" value="1"/>
</dbReference>
<dbReference type="RefSeq" id="WP_182532945.1">
    <property type="nucleotide sequence ID" value="NZ_JACGXL010000008.1"/>
</dbReference>
<dbReference type="InterPro" id="IPR013780">
    <property type="entry name" value="Glyco_hydro_b"/>
</dbReference>
<proteinExistence type="predicted"/>
<organism evidence="3 4">
    <name type="scientific">Dokdonella fugitiva</name>
    <dbReference type="NCBI Taxonomy" id="328517"/>
    <lineage>
        <taxon>Bacteria</taxon>
        <taxon>Pseudomonadati</taxon>
        <taxon>Pseudomonadota</taxon>
        <taxon>Gammaproteobacteria</taxon>
        <taxon>Lysobacterales</taxon>
        <taxon>Rhodanobacteraceae</taxon>
        <taxon>Dokdonella</taxon>
    </lineage>
</organism>
<dbReference type="EMBL" id="JACGXL010000008">
    <property type="protein sequence ID" value="MBA8889921.1"/>
    <property type="molecule type" value="Genomic_DNA"/>
</dbReference>
<evidence type="ECO:0000313" key="4">
    <source>
        <dbReference type="Proteomes" id="UP000550401"/>
    </source>
</evidence>
<comment type="caution">
    <text evidence="3">The sequence shown here is derived from an EMBL/GenBank/DDBJ whole genome shotgun (WGS) entry which is preliminary data.</text>
</comment>
<keyword evidence="1" id="KW-0732">Signal</keyword>
<name>A0A839FCR8_9GAMM</name>
<reference evidence="3 4" key="1">
    <citation type="submission" date="2020-07" db="EMBL/GenBank/DDBJ databases">
        <title>Genomic Encyclopedia of Type Strains, Phase IV (KMG-V): Genome sequencing to study the core and pangenomes of soil and plant-associated prokaryotes.</title>
        <authorList>
            <person name="Whitman W."/>
        </authorList>
    </citation>
    <scope>NUCLEOTIDE SEQUENCE [LARGE SCALE GENOMIC DNA]</scope>
    <source>
        <strain evidence="3 4">RH2WT43</strain>
    </source>
</reference>
<evidence type="ECO:0000313" key="3">
    <source>
        <dbReference type="EMBL" id="MBA8889921.1"/>
    </source>
</evidence>
<feature type="signal peptide" evidence="1">
    <location>
        <begin position="1"/>
        <end position="27"/>
    </location>
</feature>
<protein>
    <recommendedName>
        <fullName evidence="2">Glycoside hydrolase family 44 catalytic domain-containing protein</fullName>
    </recommendedName>
</protein>
<dbReference type="Pfam" id="PF12891">
    <property type="entry name" value="Glyco_hydro_44"/>
    <property type="match status" value="1"/>
</dbReference>
<dbReference type="InterPro" id="IPR024745">
    <property type="entry name" value="GH44_cat"/>
</dbReference>
<evidence type="ECO:0000259" key="2">
    <source>
        <dbReference type="Pfam" id="PF12891"/>
    </source>
</evidence>
<feature type="domain" description="Glycoside hydrolase family 44 catalytic" evidence="2">
    <location>
        <begin position="88"/>
        <end position="353"/>
    </location>
</feature>
<dbReference type="InterPro" id="IPR017853">
    <property type="entry name" value="GH"/>
</dbReference>
<gene>
    <name evidence="3" type="ORF">FHW12_004168</name>
</gene>
<feature type="chain" id="PRO_5032904885" description="Glycoside hydrolase family 44 catalytic domain-containing protein" evidence="1">
    <location>
        <begin position="28"/>
        <end position="587"/>
    </location>
</feature>